<dbReference type="AlphaFoldDB" id="A0A8D8DCX4"/>
<organism evidence="1">
    <name type="scientific">Culex pipiens</name>
    <name type="common">House mosquito</name>
    <dbReference type="NCBI Taxonomy" id="7175"/>
    <lineage>
        <taxon>Eukaryota</taxon>
        <taxon>Metazoa</taxon>
        <taxon>Ecdysozoa</taxon>
        <taxon>Arthropoda</taxon>
        <taxon>Hexapoda</taxon>
        <taxon>Insecta</taxon>
        <taxon>Pterygota</taxon>
        <taxon>Neoptera</taxon>
        <taxon>Endopterygota</taxon>
        <taxon>Diptera</taxon>
        <taxon>Nematocera</taxon>
        <taxon>Culicoidea</taxon>
        <taxon>Culicidae</taxon>
        <taxon>Culicinae</taxon>
        <taxon>Culicini</taxon>
        <taxon>Culex</taxon>
        <taxon>Culex</taxon>
    </lineage>
</organism>
<evidence type="ECO:0000313" key="1">
    <source>
        <dbReference type="EMBL" id="CAG6509311.1"/>
    </source>
</evidence>
<name>A0A8D8DCX4_CULPI</name>
<proteinExistence type="predicted"/>
<sequence length="126" mass="14382">MRRLRGAGEDFVRSTTPELTRQLLAAFHQLPGGLGCPHEGILVDLLLCLNNFFHGLFLFRRRRRFCHAARLLLHDQLLTSDQTLTKQLMAGAYPAGRTVFQHHLVETHSSKLLHARLISLFTVKSR</sequence>
<dbReference type="EMBL" id="HBUE01159189">
    <property type="protein sequence ID" value="CAG6509311.1"/>
    <property type="molecule type" value="Transcribed_RNA"/>
</dbReference>
<protein>
    <submittedName>
        <fullName evidence="1">(northern house mosquito) hypothetical protein</fullName>
    </submittedName>
</protein>
<dbReference type="EMBL" id="HBUE01264318">
    <property type="protein sequence ID" value="CAG6560685.1"/>
    <property type="molecule type" value="Transcribed_RNA"/>
</dbReference>
<reference evidence="1" key="1">
    <citation type="submission" date="2021-05" db="EMBL/GenBank/DDBJ databases">
        <authorList>
            <person name="Alioto T."/>
            <person name="Alioto T."/>
            <person name="Gomez Garrido J."/>
        </authorList>
    </citation>
    <scope>NUCLEOTIDE SEQUENCE</scope>
</reference>
<accession>A0A8D8DCX4</accession>